<dbReference type="PANTHER" id="PTHR33841">
    <property type="entry name" value="DNA METHYLTRANSFERASE YEEA-RELATED"/>
    <property type="match status" value="1"/>
</dbReference>
<dbReference type="InterPro" id="IPR046817">
    <property type="entry name" value="MmeI_N"/>
</dbReference>
<comment type="catalytic activity">
    <reaction evidence="4">
        <text>a 2'-deoxyadenosine in DNA + S-adenosyl-L-methionine = an N(6)-methyl-2'-deoxyadenosine in DNA + S-adenosyl-L-homocysteine + H(+)</text>
        <dbReference type="Rhea" id="RHEA:15197"/>
        <dbReference type="Rhea" id="RHEA-COMP:12418"/>
        <dbReference type="Rhea" id="RHEA-COMP:12419"/>
        <dbReference type="ChEBI" id="CHEBI:15378"/>
        <dbReference type="ChEBI" id="CHEBI:57856"/>
        <dbReference type="ChEBI" id="CHEBI:59789"/>
        <dbReference type="ChEBI" id="CHEBI:90615"/>
        <dbReference type="ChEBI" id="CHEBI:90616"/>
        <dbReference type="EC" id="2.1.1.72"/>
    </reaction>
</comment>
<feature type="domain" description="MmeI-like DNA-methyltransferase" evidence="7">
    <location>
        <begin position="367"/>
        <end position="603"/>
    </location>
</feature>
<dbReference type="Pfam" id="PF20473">
    <property type="entry name" value="MmeI_Mtase"/>
    <property type="match status" value="1"/>
</dbReference>
<dbReference type="SUPFAM" id="SSF53335">
    <property type="entry name" value="S-adenosyl-L-methionine-dependent methyltransferases"/>
    <property type="match status" value="1"/>
</dbReference>
<dbReference type="GO" id="GO:0032259">
    <property type="term" value="P:methylation"/>
    <property type="evidence" value="ECO:0007669"/>
    <property type="project" value="UniProtKB-KW"/>
</dbReference>
<dbReference type="Gene3D" id="3.40.50.150">
    <property type="entry name" value="Vaccinia Virus protein VP39"/>
    <property type="match status" value="1"/>
</dbReference>
<keyword evidence="3" id="KW-0808">Transferase</keyword>
<evidence type="ECO:0000256" key="2">
    <source>
        <dbReference type="ARBA" id="ARBA00022603"/>
    </source>
</evidence>
<dbReference type="EC" id="2.1.1.72" evidence="1"/>
<name>A0ABX6SEM4_9PSED</name>
<evidence type="ECO:0000313" key="8">
    <source>
        <dbReference type="EMBL" id="QNH00294.1"/>
    </source>
</evidence>
<dbReference type="Pfam" id="PF20465">
    <property type="entry name" value="MmeI_hel"/>
    <property type="match status" value="1"/>
</dbReference>
<dbReference type="Proteomes" id="UP000515254">
    <property type="component" value="Chromosome"/>
</dbReference>
<dbReference type="InterPro" id="IPR050953">
    <property type="entry name" value="N4_N6_ade-DNA_methylase"/>
</dbReference>
<feature type="domain" description="MmeI-like N-terminal" evidence="5">
    <location>
        <begin position="2"/>
        <end position="173"/>
    </location>
</feature>
<gene>
    <name evidence="8" type="ORF">HNQ25_18645</name>
</gene>
<keyword evidence="9" id="KW-1185">Reference proteome</keyword>
<dbReference type="EMBL" id="CP060009">
    <property type="protein sequence ID" value="QNH00294.1"/>
    <property type="molecule type" value="Genomic_DNA"/>
</dbReference>
<feature type="domain" description="MmeI-like helicase spacer" evidence="6">
    <location>
        <begin position="181"/>
        <end position="256"/>
    </location>
</feature>
<sequence>MTPEQFIATWKDNPLTEKGGAQAHFEDLCTILKVEPPRLYGEYCYEQDLKKMHGGNGFADVWKRGCFAWENKGPDKDLGPALMQLKNYAGALDNPPVLVVCNRERIEIHPCFTGYPSTSLIIQLDDIGQPENLQILRWLFSSETIHKLRPHKSNAAITTEAAGQFAVVAENMRSRGVDSQQVAHFLIQCIFCMYAEDEGLLHEGPSEETHIFTSILKSARDDTERARKRINALFSAMQQGGAYGNDDIAWFNGGLFKVIDIPPLHSDDLATLRAAAENLDWRAIDPTIFGTLFERGLNPKARAPLGAHYTDVETILKLIRPLIVEPLSAEWAEIKPLLQDVRARTETLQAQGKKLTKTVKDAHKAAMSAFLSYLERLKNFRVLDPACGSGNFLYLAMHALKDLEHAAQVDAELLGFGRQIGIESGPANILGLEINEYAAELARVTVWIGDIQWSQRNGQPIARNPILRSLDGISHRDALIDEGGGRAQWPAAEVIVGNPPFLGDRKMIRELGENYTKTLRKLYDGQVPGGADLVCYWFHKAREQILAGQAQRAGLVSTNSIRGGANRKVLDAITEDLAIFNAWGDEDWINDGAAVRVSLVTFSVEPPNGEVWLDGQQVGRINADLTATADAADQLDLTKAARLSENEGTSFIGTQKNGPFDIHGSTARAWLSVPNPNGRPNSDIVRPWANGMDITRRPSDTWVIDFDKISEEDASLYEKPFEHVVEHVKPTRVHLRRDWHRIHWWCHGDPRPAMKRNLKNLTRCILSPRVSKHRIFAWFSSATIPDSAVVAIARSDDTTFGILHSRFHELWSLGLCTFLGVGNDPRYTPSSTFETFPFPAGLTPADTKGQPVAEGNLLLPPVTVEHLPTALNIASAAQRLTSLRENWLNPAEWVERVPEVVEGYPDRIIAKPEHAAELKKRTLTNLYNTRPAWLDNAHKALDKAVAEAYGWKDYTPEMSDEEILRRLLTLNLERSKPAAE</sequence>
<dbReference type="InterPro" id="IPR029063">
    <property type="entry name" value="SAM-dependent_MTases_sf"/>
</dbReference>
<evidence type="ECO:0000313" key="9">
    <source>
        <dbReference type="Proteomes" id="UP000515254"/>
    </source>
</evidence>
<dbReference type="InterPro" id="IPR046819">
    <property type="entry name" value="MmeI_hel"/>
</dbReference>
<dbReference type="Pfam" id="PF20464">
    <property type="entry name" value="MmeI_N"/>
    <property type="match status" value="1"/>
</dbReference>
<evidence type="ECO:0000256" key="4">
    <source>
        <dbReference type="ARBA" id="ARBA00047942"/>
    </source>
</evidence>
<proteinExistence type="predicted"/>
<dbReference type="InterPro" id="IPR046816">
    <property type="entry name" value="MmeI_Mtase"/>
</dbReference>
<dbReference type="GO" id="GO:0008168">
    <property type="term" value="F:methyltransferase activity"/>
    <property type="evidence" value="ECO:0007669"/>
    <property type="project" value="UniProtKB-KW"/>
</dbReference>
<dbReference type="RefSeq" id="WP_179545580.1">
    <property type="nucleotide sequence ID" value="NZ_CP060009.1"/>
</dbReference>
<dbReference type="PANTHER" id="PTHR33841:SF1">
    <property type="entry name" value="DNA METHYLTRANSFERASE A"/>
    <property type="match status" value="1"/>
</dbReference>
<evidence type="ECO:0000256" key="3">
    <source>
        <dbReference type="ARBA" id="ARBA00022679"/>
    </source>
</evidence>
<dbReference type="PRINTS" id="PR00507">
    <property type="entry name" value="N12N6MTFRASE"/>
</dbReference>
<reference evidence="8 9" key="1">
    <citation type="journal article" date="2020" name="Microbiol. Resour. Announc.">
        <title>Complete genome sequences of four natural Pseudomonas isolates that catabolize a wide range of aromatic compounds relevant to lignin valorization.</title>
        <authorList>
            <person name="Hatmaker E.A."/>
            <person name="Presley G."/>
            <person name="Cannon O."/>
            <person name="Guss A.M."/>
            <person name="Elkins J.G."/>
        </authorList>
    </citation>
    <scope>NUCLEOTIDE SEQUENCE [LARGE SCALE GENOMIC DNA]</scope>
    <source>
        <strain evidence="8 9">B10D7D</strain>
    </source>
</reference>
<keyword evidence="2 8" id="KW-0489">Methyltransferase</keyword>
<evidence type="ECO:0000259" key="7">
    <source>
        <dbReference type="Pfam" id="PF20473"/>
    </source>
</evidence>
<evidence type="ECO:0000259" key="5">
    <source>
        <dbReference type="Pfam" id="PF20464"/>
    </source>
</evidence>
<evidence type="ECO:0000259" key="6">
    <source>
        <dbReference type="Pfam" id="PF20465"/>
    </source>
</evidence>
<evidence type="ECO:0000256" key="1">
    <source>
        <dbReference type="ARBA" id="ARBA00011900"/>
    </source>
</evidence>
<protein>
    <recommendedName>
        <fullName evidence="1">site-specific DNA-methyltransferase (adenine-specific)</fullName>
        <ecNumber evidence="1">2.1.1.72</ecNumber>
    </recommendedName>
</protein>
<accession>A0ABX6SEM4</accession>
<organism evidence="8 9">
    <name type="scientific">Pseudomonas sediminis</name>
    <dbReference type="NCBI Taxonomy" id="1691904"/>
    <lineage>
        <taxon>Bacteria</taxon>
        <taxon>Pseudomonadati</taxon>
        <taxon>Pseudomonadota</taxon>
        <taxon>Gammaproteobacteria</taxon>
        <taxon>Pseudomonadales</taxon>
        <taxon>Pseudomonadaceae</taxon>
        <taxon>Pseudomonas</taxon>
    </lineage>
</organism>